<name>A0A3Q0IW07_DIACI</name>
<organism evidence="6 7">
    <name type="scientific">Diaphorina citri</name>
    <name type="common">Asian citrus psyllid</name>
    <dbReference type="NCBI Taxonomy" id="121845"/>
    <lineage>
        <taxon>Eukaryota</taxon>
        <taxon>Metazoa</taxon>
        <taxon>Ecdysozoa</taxon>
        <taxon>Arthropoda</taxon>
        <taxon>Hexapoda</taxon>
        <taxon>Insecta</taxon>
        <taxon>Pterygota</taxon>
        <taxon>Neoptera</taxon>
        <taxon>Paraneoptera</taxon>
        <taxon>Hemiptera</taxon>
        <taxon>Sternorrhyncha</taxon>
        <taxon>Psylloidea</taxon>
        <taxon>Psyllidae</taxon>
        <taxon>Diaphorininae</taxon>
        <taxon>Diaphorina</taxon>
    </lineage>
</organism>
<evidence type="ECO:0000256" key="4">
    <source>
        <dbReference type="ARBA" id="ARBA00023136"/>
    </source>
</evidence>
<keyword evidence="2" id="KW-0812">Transmembrane</keyword>
<keyword evidence="3" id="KW-1133">Transmembrane helix</keyword>
<evidence type="ECO:0000256" key="3">
    <source>
        <dbReference type="ARBA" id="ARBA00022989"/>
    </source>
</evidence>
<gene>
    <name evidence="7" type="primary">LOC113466933</name>
</gene>
<dbReference type="GO" id="GO:0016020">
    <property type="term" value="C:membrane"/>
    <property type="evidence" value="ECO:0007669"/>
    <property type="project" value="UniProtKB-SubCell"/>
</dbReference>
<dbReference type="GO" id="GO:0140359">
    <property type="term" value="F:ABC-type transporter activity"/>
    <property type="evidence" value="ECO:0007669"/>
    <property type="project" value="InterPro"/>
</dbReference>
<evidence type="ECO:0000256" key="2">
    <source>
        <dbReference type="ARBA" id="ARBA00022692"/>
    </source>
</evidence>
<evidence type="ECO:0000313" key="6">
    <source>
        <dbReference type="Proteomes" id="UP000079169"/>
    </source>
</evidence>
<dbReference type="RefSeq" id="XP_026678560.1">
    <property type="nucleotide sequence ID" value="XM_026822759.1"/>
</dbReference>
<dbReference type="InterPro" id="IPR013525">
    <property type="entry name" value="ABC2_TM"/>
</dbReference>
<reference evidence="7" key="1">
    <citation type="submission" date="2025-08" db="UniProtKB">
        <authorList>
            <consortium name="RefSeq"/>
        </authorList>
    </citation>
    <scope>IDENTIFICATION</scope>
</reference>
<dbReference type="Proteomes" id="UP000079169">
    <property type="component" value="Unplaced"/>
</dbReference>
<feature type="domain" description="ABC-2 type transporter transmembrane" evidence="5">
    <location>
        <begin position="1"/>
        <end position="60"/>
    </location>
</feature>
<evidence type="ECO:0000256" key="1">
    <source>
        <dbReference type="ARBA" id="ARBA00004141"/>
    </source>
</evidence>
<protein>
    <submittedName>
        <fullName evidence="7">Protein scarlet-like</fullName>
    </submittedName>
</protein>
<dbReference type="STRING" id="121845.A0A3Q0IW07"/>
<proteinExistence type="predicted"/>
<keyword evidence="4" id="KW-0472">Membrane</keyword>
<evidence type="ECO:0000313" key="7">
    <source>
        <dbReference type="RefSeq" id="XP_026678560.1"/>
    </source>
</evidence>
<dbReference type="KEGG" id="dci:113466933"/>
<dbReference type="AlphaFoldDB" id="A0A3Q0IW07"/>
<accession>A0A3Q0IW07</accession>
<sequence>MFSLAFSSVSTAMACLVPFDYTLMITAGVFYKLSSLPPYFVWIRYLSWLEYSNEALTITQWQGVTNISKSSFP</sequence>
<dbReference type="PaxDb" id="121845-A0A3Q0IW07"/>
<dbReference type="GeneID" id="113466933"/>
<evidence type="ECO:0000259" key="5">
    <source>
        <dbReference type="Pfam" id="PF01061"/>
    </source>
</evidence>
<keyword evidence="6" id="KW-1185">Reference proteome</keyword>
<comment type="subcellular location">
    <subcellularLocation>
        <location evidence="1">Membrane</location>
        <topology evidence="1">Multi-pass membrane protein</topology>
    </subcellularLocation>
</comment>
<dbReference type="Pfam" id="PF01061">
    <property type="entry name" value="ABC2_membrane"/>
    <property type="match status" value="1"/>
</dbReference>